<dbReference type="PANTHER" id="PTHR43687">
    <property type="entry name" value="ADENYLYLSULFATE REDUCTASE, BETA SUBUNIT"/>
    <property type="match status" value="1"/>
</dbReference>
<dbReference type="RefSeq" id="WP_123401279.1">
    <property type="nucleotide sequence ID" value="NZ_RJVI01000002.1"/>
</dbReference>
<dbReference type="InterPro" id="IPR050572">
    <property type="entry name" value="Fe-S_Ferredoxin"/>
</dbReference>
<feature type="domain" description="4Fe-4S ferredoxin-type" evidence="5">
    <location>
        <begin position="438"/>
        <end position="467"/>
    </location>
</feature>
<feature type="domain" description="4Fe-4S ferredoxin-type" evidence="5">
    <location>
        <begin position="407"/>
        <end position="436"/>
    </location>
</feature>
<evidence type="ECO:0000313" key="7">
    <source>
        <dbReference type="Proteomes" id="UP000276634"/>
    </source>
</evidence>
<name>A0A3N1Y0J9_9GAMM</name>
<evidence type="ECO:0000256" key="2">
    <source>
        <dbReference type="ARBA" id="ARBA00022723"/>
    </source>
</evidence>
<dbReference type="PANTHER" id="PTHR43687:SF4">
    <property type="entry name" value="BLR5484 PROTEIN"/>
    <property type="match status" value="1"/>
</dbReference>
<dbReference type="Proteomes" id="UP000276634">
    <property type="component" value="Unassembled WGS sequence"/>
</dbReference>
<comment type="caution">
    <text evidence="6">The sequence shown here is derived from an EMBL/GenBank/DDBJ whole genome shotgun (WGS) entry which is preliminary data.</text>
</comment>
<dbReference type="InterPro" id="IPR017900">
    <property type="entry name" value="4Fe4S_Fe_S_CS"/>
</dbReference>
<dbReference type="SUPFAM" id="SSF54862">
    <property type="entry name" value="4Fe-4S ferredoxins"/>
    <property type="match status" value="1"/>
</dbReference>
<feature type="domain" description="4Fe-4S ferredoxin-type" evidence="5">
    <location>
        <begin position="208"/>
        <end position="237"/>
    </location>
</feature>
<accession>A0A3N1Y0J9</accession>
<evidence type="ECO:0000256" key="4">
    <source>
        <dbReference type="ARBA" id="ARBA00023014"/>
    </source>
</evidence>
<dbReference type="AlphaFoldDB" id="A0A3N1Y0J9"/>
<dbReference type="EMBL" id="RJVI01000002">
    <property type="protein sequence ID" value="ROR32330.1"/>
    <property type="molecule type" value="Genomic_DNA"/>
</dbReference>
<proteinExistence type="predicted"/>
<sequence length="556" mass="57715">MTDATPAVALPEPAVQRAAREAALAAWAQAGTRPPATVAYTSRGRLVVIGPGEAVAEVCRVWAATAPDLAVRAVCTEGTPPAGVHAARAGRVRVVGHLGRFALVAEPEGRDLAAELGLDGGADLVLDRQARPGVSDPLPPPGYRHLPPGDGAALADAVQALAELVGTFEKPVYTLYDPDRCARGRSGQSGCTRCLEACPTGAIADLAERVDIDPYRCQGAGACAAVCPGGAIRHESPRSEELREAIRRMLKAHREAGGVAPTLLVVAEGEAPQAEALPPHVLPLPVEEVGAVGMETWLAALAYGAGQVALALPEGAPAPVRDALRREVAVAAAILAGLGLGEERVGLLEGAAEAAALTDPVLPALAPAAYAAVEDKRTALRLAVDHLRVQVPPGEAEAVLPAHAPFGEVRVDRGRCTLCMACTSVCPTSALVAGGDTPVLRFIEANCVQCGICAGACPEQAITLRARYLYDPAACNAPRVLHEEAPFCCVVCGKPFATASVIARIRERVAGHPMFAGAAGRRLEMCEDCRVRDITREELERSAALPLEAQLRRLEG</sequence>
<dbReference type="Pfam" id="PF13237">
    <property type="entry name" value="Fer4_10"/>
    <property type="match status" value="1"/>
</dbReference>
<evidence type="ECO:0000259" key="5">
    <source>
        <dbReference type="PROSITE" id="PS51379"/>
    </source>
</evidence>
<dbReference type="GO" id="GO:0051539">
    <property type="term" value="F:4 iron, 4 sulfur cluster binding"/>
    <property type="evidence" value="ECO:0007669"/>
    <property type="project" value="UniProtKB-KW"/>
</dbReference>
<dbReference type="Pfam" id="PF13187">
    <property type="entry name" value="Fer4_9"/>
    <property type="match status" value="1"/>
</dbReference>
<protein>
    <submittedName>
        <fullName evidence="6">4Fe-4S dicluster protein</fullName>
    </submittedName>
</protein>
<evidence type="ECO:0000313" key="6">
    <source>
        <dbReference type="EMBL" id="ROR32330.1"/>
    </source>
</evidence>
<gene>
    <name evidence="6" type="ORF">EDC57_1528</name>
</gene>
<dbReference type="InterPro" id="IPR017896">
    <property type="entry name" value="4Fe4S_Fe-S-bd"/>
</dbReference>
<dbReference type="PROSITE" id="PS00198">
    <property type="entry name" value="4FE4S_FER_1"/>
    <property type="match status" value="2"/>
</dbReference>
<reference evidence="6 7" key="1">
    <citation type="submission" date="2018-11" db="EMBL/GenBank/DDBJ databases">
        <title>Genomic Encyclopedia of Type Strains, Phase IV (KMG-IV): sequencing the most valuable type-strain genomes for metagenomic binning, comparative biology and taxonomic classification.</title>
        <authorList>
            <person name="Goeker M."/>
        </authorList>
    </citation>
    <scope>NUCLEOTIDE SEQUENCE [LARGE SCALE GENOMIC DNA]</scope>
    <source>
        <strain evidence="6 7">DSM 100275</strain>
    </source>
</reference>
<keyword evidence="3" id="KW-0408">Iron</keyword>
<keyword evidence="7" id="KW-1185">Reference proteome</keyword>
<dbReference type="GO" id="GO:0046872">
    <property type="term" value="F:metal ion binding"/>
    <property type="evidence" value="ECO:0007669"/>
    <property type="project" value="UniProtKB-KW"/>
</dbReference>
<evidence type="ECO:0000256" key="3">
    <source>
        <dbReference type="ARBA" id="ARBA00023004"/>
    </source>
</evidence>
<dbReference type="PROSITE" id="PS51379">
    <property type="entry name" value="4FE4S_FER_2"/>
    <property type="match status" value="3"/>
</dbReference>
<organism evidence="6 7">
    <name type="scientific">Inmirania thermothiophila</name>
    <dbReference type="NCBI Taxonomy" id="1750597"/>
    <lineage>
        <taxon>Bacteria</taxon>
        <taxon>Pseudomonadati</taxon>
        <taxon>Pseudomonadota</taxon>
        <taxon>Gammaproteobacteria</taxon>
        <taxon>Chromatiales</taxon>
        <taxon>Ectothiorhodospiraceae</taxon>
        <taxon>Inmirania</taxon>
    </lineage>
</organism>
<evidence type="ECO:0000256" key="1">
    <source>
        <dbReference type="ARBA" id="ARBA00022485"/>
    </source>
</evidence>
<keyword evidence="2" id="KW-0479">Metal-binding</keyword>
<dbReference type="Gene3D" id="3.30.70.20">
    <property type="match status" value="2"/>
</dbReference>
<keyword evidence="4" id="KW-0411">Iron-sulfur</keyword>
<dbReference type="OrthoDB" id="6117400at2"/>
<keyword evidence="1" id="KW-0004">4Fe-4S</keyword>